<feature type="transmembrane region" description="Helical" evidence="1">
    <location>
        <begin position="110"/>
        <end position="129"/>
    </location>
</feature>
<evidence type="ECO:0000313" key="2">
    <source>
        <dbReference type="EMBL" id="OGE01200.1"/>
    </source>
</evidence>
<feature type="transmembrane region" description="Helical" evidence="1">
    <location>
        <begin position="397"/>
        <end position="417"/>
    </location>
</feature>
<dbReference type="EMBL" id="MFCA01000029">
    <property type="protein sequence ID" value="OGE01200.1"/>
    <property type="molecule type" value="Genomic_DNA"/>
</dbReference>
<sequence length="486" mass="56434">MFLGPLLFARMIKDKMTTYKNKTDSHVLEAVILSPLLKIYHVKPGINYLLTAIFLLMGILNPVNNNSVDLSIGFFTFGFASFLILDFKFKPWSVILFSVSGSMIFWLIKDFNYLTFLSSTCGILAAFLINRFRLVNFAIWVLIISFLLASWFTSKNLRTILDSDLSGYAYNNDPGTFLKTYFLIERNVNYYDAYQQAFLGRFGSSIIPSDIWGWRLPTSFMLWKFLPGSSALSIYYLYLMLAASVLYVSFKIGSHYLGSISGLLSSYLIFPYLHYGARDIMFLITEWWSISFFILGIYFLIYRKLFLAILLFSLTLMTREIYILPLGLMFIYAFLLKRRIVPVFAIPIAAFSLLFFYHISRVNLYIDAWQTLFTPRTVTDGLFFIQQTLAFASGEYLFYYFRPFSIFLLFAIVSSLILTRMRGFRENGVIWILAYLPFPVSYLRFGTLPFNDYWGIMYVPLVIILTPVSLMFFENRRLGKDSTQGD</sequence>
<feature type="transmembrane region" description="Helical" evidence="1">
    <location>
        <begin position="256"/>
        <end position="273"/>
    </location>
</feature>
<feature type="transmembrane region" description="Helical" evidence="1">
    <location>
        <begin position="429"/>
        <end position="447"/>
    </location>
</feature>
<comment type="caution">
    <text evidence="2">The sequence shown here is derived from an EMBL/GenBank/DDBJ whole genome shotgun (WGS) entry which is preliminary data.</text>
</comment>
<feature type="transmembrane region" description="Helical" evidence="1">
    <location>
        <begin position="46"/>
        <end position="64"/>
    </location>
</feature>
<keyword evidence="1" id="KW-1133">Transmembrane helix</keyword>
<gene>
    <name evidence="2" type="ORF">A2196_00625</name>
</gene>
<evidence type="ECO:0008006" key="4">
    <source>
        <dbReference type="Google" id="ProtNLM"/>
    </source>
</evidence>
<name>A0A1F5HAT7_9BACT</name>
<dbReference type="AlphaFoldDB" id="A0A1F5HAT7"/>
<accession>A0A1F5HAT7</accession>
<feature type="transmembrane region" description="Helical" evidence="1">
    <location>
        <begin position="453"/>
        <end position="473"/>
    </location>
</feature>
<protein>
    <recommendedName>
        <fullName evidence="4">Glycosyltransferase RgtA/B/C/D-like domain-containing protein</fullName>
    </recommendedName>
</protein>
<dbReference type="STRING" id="1797737.A2196_00625"/>
<feature type="transmembrane region" description="Helical" evidence="1">
    <location>
        <begin position="340"/>
        <end position="359"/>
    </location>
</feature>
<keyword evidence="1" id="KW-0812">Transmembrane</keyword>
<feature type="transmembrane region" description="Helical" evidence="1">
    <location>
        <begin position="225"/>
        <end position="250"/>
    </location>
</feature>
<proteinExistence type="predicted"/>
<dbReference type="Proteomes" id="UP000176751">
    <property type="component" value="Unassembled WGS sequence"/>
</dbReference>
<evidence type="ECO:0000313" key="3">
    <source>
        <dbReference type="Proteomes" id="UP000176751"/>
    </source>
</evidence>
<evidence type="ECO:0000256" key="1">
    <source>
        <dbReference type="SAM" id="Phobius"/>
    </source>
</evidence>
<feature type="transmembrane region" description="Helical" evidence="1">
    <location>
        <begin position="135"/>
        <end position="153"/>
    </location>
</feature>
<keyword evidence="1" id="KW-0472">Membrane</keyword>
<organism evidence="2 3">
    <name type="scientific">Candidatus Curtissbacteria bacterium RIFOXYA1_FULL_41_14</name>
    <dbReference type="NCBI Taxonomy" id="1797737"/>
    <lineage>
        <taxon>Bacteria</taxon>
        <taxon>Candidatus Curtissiibacteriota</taxon>
    </lineage>
</organism>
<reference evidence="2 3" key="1">
    <citation type="journal article" date="2016" name="Nat. Commun.">
        <title>Thousands of microbial genomes shed light on interconnected biogeochemical processes in an aquifer system.</title>
        <authorList>
            <person name="Anantharaman K."/>
            <person name="Brown C.T."/>
            <person name="Hug L.A."/>
            <person name="Sharon I."/>
            <person name="Castelle C.J."/>
            <person name="Probst A.J."/>
            <person name="Thomas B.C."/>
            <person name="Singh A."/>
            <person name="Wilkins M.J."/>
            <person name="Karaoz U."/>
            <person name="Brodie E.L."/>
            <person name="Williams K.H."/>
            <person name="Hubbard S.S."/>
            <person name="Banfield J.F."/>
        </authorList>
    </citation>
    <scope>NUCLEOTIDE SEQUENCE [LARGE SCALE GENOMIC DNA]</scope>
</reference>
<feature type="transmembrane region" description="Helical" evidence="1">
    <location>
        <begin position="70"/>
        <end position="89"/>
    </location>
</feature>